<dbReference type="Pfam" id="PF00096">
    <property type="entry name" value="zf-C2H2"/>
    <property type="match status" value="1"/>
</dbReference>
<evidence type="ECO:0000259" key="11">
    <source>
        <dbReference type="PROSITE" id="PS50157"/>
    </source>
</evidence>
<evidence type="ECO:0000256" key="1">
    <source>
        <dbReference type="ARBA" id="ARBA00004123"/>
    </source>
</evidence>
<dbReference type="FunFam" id="3.30.160.60:FF:001963">
    <property type="entry name" value="Replication initiator 1"/>
    <property type="match status" value="1"/>
</dbReference>
<dbReference type="Pfam" id="PF13894">
    <property type="entry name" value="zf-C2H2_4"/>
    <property type="match status" value="1"/>
</dbReference>
<keyword evidence="3" id="KW-0677">Repeat</keyword>
<dbReference type="GO" id="GO:0005634">
    <property type="term" value="C:nucleus"/>
    <property type="evidence" value="ECO:0007669"/>
    <property type="project" value="UniProtKB-SubCell"/>
</dbReference>
<dbReference type="STRING" id="6945.B7QFK0"/>
<dbReference type="VEuPathDB" id="VectorBase:ISCW012375"/>
<keyword evidence="7" id="KW-0238">DNA-binding</keyword>
<reference evidence="13" key="2">
    <citation type="submission" date="2020-05" db="UniProtKB">
        <authorList>
            <consortium name="EnsemblMetazoa"/>
        </authorList>
    </citation>
    <scope>IDENTIFICATION</scope>
    <source>
        <strain evidence="13">wikel</strain>
    </source>
</reference>
<evidence type="ECO:0000256" key="2">
    <source>
        <dbReference type="ARBA" id="ARBA00022723"/>
    </source>
</evidence>
<dbReference type="SMART" id="SM00355">
    <property type="entry name" value="ZnF_C2H2"/>
    <property type="match status" value="2"/>
</dbReference>
<proteinExistence type="predicted"/>
<comment type="subcellular location">
    <subcellularLocation>
        <location evidence="1">Nucleus</location>
    </subcellularLocation>
</comment>
<evidence type="ECO:0000256" key="7">
    <source>
        <dbReference type="ARBA" id="ARBA00023125"/>
    </source>
</evidence>
<keyword evidence="9" id="KW-0539">Nucleus</keyword>
<dbReference type="PROSITE" id="PS50157">
    <property type="entry name" value="ZINC_FINGER_C2H2_2"/>
    <property type="match status" value="2"/>
</dbReference>
<keyword evidence="2" id="KW-0479">Metal-binding</keyword>
<keyword evidence="6" id="KW-0805">Transcription regulation</keyword>
<dbReference type="Proteomes" id="UP000001555">
    <property type="component" value="Unassembled WGS sequence"/>
</dbReference>
<dbReference type="VEuPathDB" id="VectorBase:ISCI012375"/>
<dbReference type="InParanoid" id="B7QFK0"/>
<evidence type="ECO:0000256" key="5">
    <source>
        <dbReference type="ARBA" id="ARBA00022833"/>
    </source>
</evidence>
<dbReference type="GO" id="GO:0045944">
    <property type="term" value="P:positive regulation of transcription by RNA polymerase II"/>
    <property type="evidence" value="ECO:0007669"/>
    <property type="project" value="UniProtKB-ARBA"/>
</dbReference>
<evidence type="ECO:0000256" key="3">
    <source>
        <dbReference type="ARBA" id="ARBA00022737"/>
    </source>
</evidence>
<dbReference type="EMBL" id="ABJB010125890">
    <property type="status" value="NOT_ANNOTATED_CDS"/>
    <property type="molecule type" value="Genomic_DNA"/>
</dbReference>
<accession>B7QFK0</accession>
<dbReference type="PaxDb" id="6945-B7QFK0"/>
<evidence type="ECO:0000256" key="4">
    <source>
        <dbReference type="ARBA" id="ARBA00022771"/>
    </source>
</evidence>
<dbReference type="EnsemblMetazoa" id="ISCW012375-RA">
    <property type="protein sequence ID" value="ISCW012375-PA"/>
    <property type="gene ID" value="ISCW012375"/>
</dbReference>
<reference evidence="12 14" key="1">
    <citation type="submission" date="2008-03" db="EMBL/GenBank/DDBJ databases">
        <title>Annotation of Ixodes scapularis.</title>
        <authorList>
            <consortium name="Ixodes scapularis Genome Project Consortium"/>
            <person name="Caler E."/>
            <person name="Hannick L.I."/>
            <person name="Bidwell S."/>
            <person name="Joardar V."/>
            <person name="Thiagarajan M."/>
            <person name="Amedeo P."/>
            <person name="Galinsky K.J."/>
            <person name="Schobel S."/>
            <person name="Inman J."/>
            <person name="Hostetler J."/>
            <person name="Miller J."/>
            <person name="Hammond M."/>
            <person name="Megy K."/>
            <person name="Lawson D."/>
            <person name="Kodira C."/>
            <person name="Sutton G."/>
            <person name="Meyer J."/>
            <person name="Hill C.A."/>
            <person name="Birren B."/>
            <person name="Nene V."/>
            <person name="Collins F."/>
            <person name="Alarcon-Chaidez F."/>
            <person name="Wikel S."/>
            <person name="Strausberg R."/>
        </authorList>
    </citation>
    <scope>NUCLEOTIDE SEQUENCE [LARGE SCALE GENOMIC DNA]</scope>
    <source>
        <strain evidence="14">Wikel</strain>
        <strain evidence="12">Wikel colony</strain>
    </source>
</reference>
<dbReference type="PANTHER" id="PTHR24394:SF29">
    <property type="entry name" value="MYONEURIN"/>
    <property type="match status" value="1"/>
</dbReference>
<keyword evidence="5" id="KW-0862">Zinc</keyword>
<evidence type="ECO:0000313" key="12">
    <source>
        <dbReference type="EMBL" id="EEC17622.1"/>
    </source>
</evidence>
<dbReference type="HOGENOM" id="CLU_002678_42_25_1"/>
<dbReference type="EMBL" id="DS926189">
    <property type="protein sequence ID" value="EEC17622.1"/>
    <property type="molecule type" value="Genomic_DNA"/>
</dbReference>
<dbReference type="GO" id="GO:0003677">
    <property type="term" value="F:DNA binding"/>
    <property type="evidence" value="ECO:0007669"/>
    <property type="project" value="UniProtKB-KW"/>
</dbReference>
<evidence type="ECO:0000256" key="6">
    <source>
        <dbReference type="ARBA" id="ARBA00023015"/>
    </source>
</evidence>
<name>B7QFK0_IXOSC</name>
<feature type="domain" description="C2H2-type" evidence="11">
    <location>
        <begin position="1"/>
        <end position="27"/>
    </location>
</feature>
<evidence type="ECO:0000256" key="10">
    <source>
        <dbReference type="PROSITE-ProRule" id="PRU00042"/>
    </source>
</evidence>
<dbReference type="FunFam" id="3.30.160.60:FF:001557">
    <property type="entry name" value="Transcription factor E4F1"/>
    <property type="match status" value="1"/>
</dbReference>
<organism>
    <name type="scientific">Ixodes scapularis</name>
    <name type="common">Black-legged tick</name>
    <name type="synonym">Deer tick</name>
    <dbReference type="NCBI Taxonomy" id="6945"/>
    <lineage>
        <taxon>Eukaryota</taxon>
        <taxon>Metazoa</taxon>
        <taxon>Ecdysozoa</taxon>
        <taxon>Arthropoda</taxon>
        <taxon>Chelicerata</taxon>
        <taxon>Arachnida</taxon>
        <taxon>Acari</taxon>
        <taxon>Parasitiformes</taxon>
        <taxon>Ixodida</taxon>
        <taxon>Ixodoidea</taxon>
        <taxon>Ixodidae</taxon>
        <taxon>Ixodinae</taxon>
        <taxon>Ixodes</taxon>
    </lineage>
</organism>
<keyword evidence="14" id="KW-1185">Reference proteome</keyword>
<protein>
    <submittedName>
        <fullName evidence="12 13">Zinc finger protein, putative</fullName>
    </submittedName>
</protein>
<sequence>MCYECNASFSTRGNLKRHIKTHSGVKPWECTHCGGRFTEKKTLKVHMRRHTGEKPYQ</sequence>
<evidence type="ECO:0000313" key="14">
    <source>
        <dbReference type="Proteomes" id="UP000001555"/>
    </source>
</evidence>
<feature type="domain" description="C2H2-type" evidence="11">
    <location>
        <begin position="28"/>
        <end position="55"/>
    </location>
</feature>
<dbReference type="AlphaFoldDB" id="B7QFK0"/>
<evidence type="ECO:0000313" key="13">
    <source>
        <dbReference type="EnsemblMetazoa" id="ISCW012375-PA"/>
    </source>
</evidence>
<dbReference type="GO" id="GO:0008270">
    <property type="term" value="F:zinc ion binding"/>
    <property type="evidence" value="ECO:0007669"/>
    <property type="project" value="UniProtKB-KW"/>
</dbReference>
<keyword evidence="4 10" id="KW-0863">Zinc-finger</keyword>
<dbReference type="InterPro" id="IPR013087">
    <property type="entry name" value="Znf_C2H2_type"/>
</dbReference>
<dbReference type="SUPFAM" id="SSF57667">
    <property type="entry name" value="beta-beta-alpha zinc fingers"/>
    <property type="match status" value="1"/>
</dbReference>
<dbReference type="PROSITE" id="PS00028">
    <property type="entry name" value="ZINC_FINGER_C2H2_1"/>
    <property type="match status" value="2"/>
</dbReference>
<evidence type="ECO:0000256" key="8">
    <source>
        <dbReference type="ARBA" id="ARBA00023163"/>
    </source>
</evidence>
<gene>
    <name evidence="12" type="ORF">IscW_ISCW012375</name>
</gene>
<dbReference type="InterPro" id="IPR036236">
    <property type="entry name" value="Znf_C2H2_sf"/>
</dbReference>
<keyword evidence="8" id="KW-0804">Transcription</keyword>
<dbReference type="PANTHER" id="PTHR24394">
    <property type="entry name" value="ZINC FINGER PROTEIN"/>
    <property type="match status" value="1"/>
</dbReference>
<evidence type="ECO:0000256" key="9">
    <source>
        <dbReference type="ARBA" id="ARBA00023242"/>
    </source>
</evidence>
<dbReference type="Gene3D" id="3.30.160.60">
    <property type="entry name" value="Classic Zinc Finger"/>
    <property type="match status" value="2"/>
</dbReference>